<proteinExistence type="predicted"/>
<dbReference type="EMBL" id="UINC01072346">
    <property type="protein sequence ID" value="SVC07921.1"/>
    <property type="molecule type" value="Genomic_DNA"/>
</dbReference>
<gene>
    <name evidence="1" type="ORF">METZ01_LOCUS260775</name>
</gene>
<name>A0A382JAX9_9ZZZZ</name>
<sequence>MKYKIIDNFLSDLEFNELKSHVLPFQSRIFGPQDNFMNWLYAGKTVPDWAHQNPELDEPKHCKEVTDIELVNPVHDWYFANELFFEGFQSPDMRYFGALLNKIKPLAIHRIQANFTVQQEKRRRNLFHIDYNESNKRTSMNTSIFYMNTTNGPTLLEDGTEIECKANRLVTYPYDTYHTGVLCTDQPYRIVINLNYFTPEQEVLDK</sequence>
<evidence type="ECO:0008006" key="2">
    <source>
        <dbReference type="Google" id="ProtNLM"/>
    </source>
</evidence>
<protein>
    <recommendedName>
        <fullName evidence="2">Prolyl 4-hydroxylase alpha subunit Fe(2+) 2OG dioxygenase domain-containing protein</fullName>
    </recommendedName>
</protein>
<organism evidence="1">
    <name type="scientific">marine metagenome</name>
    <dbReference type="NCBI Taxonomy" id="408172"/>
    <lineage>
        <taxon>unclassified sequences</taxon>
        <taxon>metagenomes</taxon>
        <taxon>ecological metagenomes</taxon>
    </lineage>
</organism>
<evidence type="ECO:0000313" key="1">
    <source>
        <dbReference type="EMBL" id="SVC07921.1"/>
    </source>
</evidence>
<accession>A0A382JAX9</accession>
<dbReference type="AlphaFoldDB" id="A0A382JAX9"/>
<reference evidence="1" key="1">
    <citation type="submission" date="2018-05" db="EMBL/GenBank/DDBJ databases">
        <authorList>
            <person name="Lanie J.A."/>
            <person name="Ng W.-L."/>
            <person name="Kazmierczak K.M."/>
            <person name="Andrzejewski T.M."/>
            <person name="Davidsen T.M."/>
            <person name="Wayne K.J."/>
            <person name="Tettelin H."/>
            <person name="Glass J.I."/>
            <person name="Rusch D."/>
            <person name="Podicherti R."/>
            <person name="Tsui H.-C.T."/>
            <person name="Winkler M.E."/>
        </authorList>
    </citation>
    <scope>NUCLEOTIDE SEQUENCE</scope>
</reference>